<name>A0A5N1IN03_9BACT</name>
<evidence type="ECO:0000313" key="1">
    <source>
        <dbReference type="EMBL" id="KAA9325171.1"/>
    </source>
</evidence>
<proteinExistence type="predicted"/>
<evidence type="ECO:0000313" key="2">
    <source>
        <dbReference type="Proteomes" id="UP000326570"/>
    </source>
</evidence>
<reference evidence="1 2" key="1">
    <citation type="submission" date="2019-09" db="EMBL/GenBank/DDBJ databases">
        <title>Genome sequence of Adhaeribacter sp. M2.</title>
        <authorList>
            <person name="Srinivasan S."/>
        </authorList>
    </citation>
    <scope>NUCLEOTIDE SEQUENCE [LARGE SCALE GENOMIC DNA]</scope>
    <source>
        <strain evidence="1 2">M2</strain>
    </source>
</reference>
<organism evidence="1 2">
    <name type="scientific">Adhaeribacter soli</name>
    <dbReference type="NCBI Taxonomy" id="2607655"/>
    <lineage>
        <taxon>Bacteria</taxon>
        <taxon>Pseudomonadati</taxon>
        <taxon>Bacteroidota</taxon>
        <taxon>Cytophagia</taxon>
        <taxon>Cytophagales</taxon>
        <taxon>Hymenobacteraceae</taxon>
        <taxon>Adhaeribacter</taxon>
    </lineage>
</organism>
<dbReference type="EMBL" id="VTWT01000013">
    <property type="protein sequence ID" value="KAA9325171.1"/>
    <property type="molecule type" value="Genomic_DNA"/>
</dbReference>
<sequence length="207" mass="23427">MLEVIIACDEDDQKAGSYYLGCARSITQLLLSQNNQFKITNVSKNLLNQYYIEAILTRLSQEKFIFFAFSHGKENCLDCEGGAYLTSSLNLTHFNQSFFYTFSCLSGNHLGPTLIDNGCISFLGYNKVVHHWSTHEEVFIQCANYGFEMMLQGDSAGVAKRKMEDNYYEQSKKFEGGFFDLISGILLDNRDALVLNGDSNFVLSNLF</sequence>
<comment type="caution">
    <text evidence="1">The sequence shown here is derived from an EMBL/GenBank/DDBJ whole genome shotgun (WGS) entry which is preliminary data.</text>
</comment>
<gene>
    <name evidence="1" type="ORF">F0P94_18240</name>
</gene>
<accession>A0A5N1IN03</accession>
<protein>
    <recommendedName>
        <fullName evidence="3">CHAT domain-containing protein</fullName>
    </recommendedName>
</protein>
<dbReference type="Proteomes" id="UP000326570">
    <property type="component" value="Unassembled WGS sequence"/>
</dbReference>
<evidence type="ECO:0008006" key="3">
    <source>
        <dbReference type="Google" id="ProtNLM"/>
    </source>
</evidence>
<dbReference type="AlphaFoldDB" id="A0A5N1IN03"/>
<dbReference type="RefSeq" id="WP_150905763.1">
    <property type="nucleotide sequence ID" value="NZ_VTWT01000013.1"/>
</dbReference>
<keyword evidence="2" id="KW-1185">Reference proteome</keyword>